<dbReference type="EMBL" id="CAJVQB010009081">
    <property type="protein sequence ID" value="CAG8726487.1"/>
    <property type="molecule type" value="Genomic_DNA"/>
</dbReference>
<dbReference type="Proteomes" id="UP000789901">
    <property type="component" value="Unassembled WGS sequence"/>
</dbReference>
<sequence length="103" mass="11644">FQTEILQDNASQFSFPRPSMLSILTPRRCHPYNSSQLSSCDKTDKLSKCWNNHQSEPVTNIITPQVNTTNTGQTQAEDQDLQIDINDLLNPTNDETVNAEMAF</sequence>
<feature type="non-terminal residue" evidence="1">
    <location>
        <position position="1"/>
    </location>
</feature>
<organism evidence="1 2">
    <name type="scientific">Gigaspora margarita</name>
    <dbReference type="NCBI Taxonomy" id="4874"/>
    <lineage>
        <taxon>Eukaryota</taxon>
        <taxon>Fungi</taxon>
        <taxon>Fungi incertae sedis</taxon>
        <taxon>Mucoromycota</taxon>
        <taxon>Glomeromycotina</taxon>
        <taxon>Glomeromycetes</taxon>
        <taxon>Diversisporales</taxon>
        <taxon>Gigasporaceae</taxon>
        <taxon>Gigaspora</taxon>
    </lineage>
</organism>
<name>A0ABN7V4M9_GIGMA</name>
<reference evidence="1 2" key="1">
    <citation type="submission" date="2021-06" db="EMBL/GenBank/DDBJ databases">
        <authorList>
            <person name="Kallberg Y."/>
            <person name="Tangrot J."/>
            <person name="Rosling A."/>
        </authorList>
    </citation>
    <scope>NUCLEOTIDE SEQUENCE [LARGE SCALE GENOMIC DNA]</scope>
    <source>
        <strain evidence="1 2">120-4 pot B 10/14</strain>
    </source>
</reference>
<gene>
    <name evidence="1" type="ORF">GMARGA_LOCUS13977</name>
</gene>
<proteinExistence type="predicted"/>
<accession>A0ABN7V4M9</accession>
<evidence type="ECO:0000313" key="1">
    <source>
        <dbReference type="EMBL" id="CAG8726487.1"/>
    </source>
</evidence>
<comment type="caution">
    <text evidence="1">The sequence shown here is derived from an EMBL/GenBank/DDBJ whole genome shotgun (WGS) entry which is preliminary data.</text>
</comment>
<keyword evidence="2" id="KW-1185">Reference proteome</keyword>
<protein>
    <submittedName>
        <fullName evidence="1">31011_t:CDS:1</fullName>
    </submittedName>
</protein>
<evidence type="ECO:0000313" key="2">
    <source>
        <dbReference type="Proteomes" id="UP000789901"/>
    </source>
</evidence>